<dbReference type="InterPro" id="IPR036866">
    <property type="entry name" value="RibonucZ/Hydroxyglut_hydro"/>
</dbReference>
<keyword evidence="1" id="KW-0255">Endonuclease</keyword>
<dbReference type="EMBL" id="JBIQWL010000014">
    <property type="protein sequence ID" value="MFH8253003.1"/>
    <property type="molecule type" value="Genomic_DNA"/>
</dbReference>
<sequence length="395" mass="41100">MSRKNRPVQDDVAQQSSLSRRRLIQAAGVSTLAGIAGLATTGAALPGSFSAPLSRPRTGGTTLVLLGTAGGPTLYSGRAGVASAVVVGDAFYLVDLGHGALGRAADAGLSTSTAPSARPLTGLAGVFLTHMHSDHLAEYASLIINGMWNGITDGAHPVPIYGPGDRGGLPPVLGNRPDPVVIAADEPTAGTVRMTERISEAFAADLNERLRGSGGVSPLAAFAPHDITLPAGVEAPVDHAPMPRIRPFAVHEDSRVRVTATLVEHSPVFPSFAFRFDTDQGSVTFSGDTAPSENLIELAQGTDVLVHEVMDRQWAEARFPEPRTPAAEATLRHLLESHTTIEDVGGVAESAGAGTLVLNHLAPGDNSISRWRQAGRGFSGRLVVGKDLDEIEVGR</sequence>
<keyword evidence="3" id="KW-0472">Membrane</keyword>
<proteinExistence type="predicted"/>
<evidence type="ECO:0000256" key="3">
    <source>
        <dbReference type="SAM" id="Phobius"/>
    </source>
</evidence>
<dbReference type="CDD" id="cd07719">
    <property type="entry name" value="arylsulfatase_AtsA-like_MBL-fold"/>
    <property type="match status" value="1"/>
</dbReference>
<gene>
    <name evidence="4" type="ORF">ACH3VR_21735</name>
</gene>
<dbReference type="Gene3D" id="3.60.15.10">
    <property type="entry name" value="Ribonuclease Z/Hydroxyacylglutathione hydrolase-like"/>
    <property type="match status" value="1"/>
</dbReference>
<evidence type="ECO:0000256" key="2">
    <source>
        <dbReference type="ARBA" id="ARBA00022801"/>
    </source>
</evidence>
<organism evidence="4 5">
    <name type="scientific">Microbacterium alkaliflavum</name>
    <dbReference type="NCBI Taxonomy" id="3248839"/>
    <lineage>
        <taxon>Bacteria</taxon>
        <taxon>Bacillati</taxon>
        <taxon>Actinomycetota</taxon>
        <taxon>Actinomycetes</taxon>
        <taxon>Micrococcales</taxon>
        <taxon>Microbacteriaceae</taxon>
        <taxon>Microbacterium</taxon>
    </lineage>
</organism>
<comment type="caution">
    <text evidence="4">The sequence shown here is derived from an EMBL/GenBank/DDBJ whole genome shotgun (WGS) entry which is preliminary data.</text>
</comment>
<dbReference type="Proteomes" id="UP001610861">
    <property type="component" value="Unassembled WGS sequence"/>
</dbReference>
<evidence type="ECO:0000313" key="4">
    <source>
        <dbReference type="EMBL" id="MFH8253003.1"/>
    </source>
</evidence>
<dbReference type="RefSeq" id="WP_397558428.1">
    <property type="nucleotide sequence ID" value="NZ_JBIQWL010000014.1"/>
</dbReference>
<reference evidence="4 5" key="1">
    <citation type="submission" date="2024-09" db="EMBL/GenBank/DDBJ databases">
        <authorList>
            <person name="Pan X."/>
        </authorList>
    </citation>
    <scope>NUCLEOTIDE SEQUENCE [LARGE SCALE GENOMIC DNA]</scope>
    <source>
        <strain evidence="4 5">B2969</strain>
    </source>
</reference>
<protein>
    <submittedName>
        <fullName evidence="4">MBL fold metallo-hydrolase</fullName>
    </submittedName>
</protein>
<name>A0ABW7QFU5_9MICO</name>
<keyword evidence="3" id="KW-1133">Transmembrane helix</keyword>
<keyword evidence="5" id="KW-1185">Reference proteome</keyword>
<evidence type="ECO:0000256" key="1">
    <source>
        <dbReference type="ARBA" id="ARBA00022759"/>
    </source>
</evidence>
<dbReference type="InterPro" id="IPR044094">
    <property type="entry name" value="AtsA-like_MBL-fold"/>
</dbReference>
<keyword evidence="3" id="KW-0812">Transmembrane</keyword>
<dbReference type="PROSITE" id="PS51318">
    <property type="entry name" value="TAT"/>
    <property type="match status" value="1"/>
</dbReference>
<evidence type="ECO:0000313" key="5">
    <source>
        <dbReference type="Proteomes" id="UP001610861"/>
    </source>
</evidence>
<keyword evidence="2" id="KW-0378">Hydrolase</keyword>
<dbReference type="SUPFAM" id="SSF56281">
    <property type="entry name" value="Metallo-hydrolase/oxidoreductase"/>
    <property type="match status" value="1"/>
</dbReference>
<dbReference type="PANTHER" id="PTHR46018:SF2">
    <property type="entry name" value="ZINC PHOSPHODIESTERASE ELAC PROTEIN 1"/>
    <property type="match status" value="1"/>
</dbReference>
<accession>A0ABW7QFU5</accession>
<dbReference type="InterPro" id="IPR006311">
    <property type="entry name" value="TAT_signal"/>
</dbReference>
<dbReference type="PANTHER" id="PTHR46018">
    <property type="entry name" value="ZINC PHOSPHODIESTERASE ELAC PROTEIN 1"/>
    <property type="match status" value="1"/>
</dbReference>
<keyword evidence="1" id="KW-0540">Nuclease</keyword>
<feature type="transmembrane region" description="Helical" evidence="3">
    <location>
        <begin position="23"/>
        <end position="45"/>
    </location>
</feature>